<dbReference type="KEGG" id="saga:M5M_15950"/>
<protein>
    <recommendedName>
        <fullName evidence="4">DUF998 domain-containing protein</fullName>
    </recommendedName>
</protein>
<dbReference type="EMBL" id="CP003746">
    <property type="protein sequence ID" value="AFV00323.1"/>
    <property type="molecule type" value="Genomic_DNA"/>
</dbReference>
<organism evidence="2 3">
    <name type="scientific">Simiduia agarivorans (strain DSM 21679 / JCM 13881 / BCRC 17597 / SA1)</name>
    <dbReference type="NCBI Taxonomy" id="1117647"/>
    <lineage>
        <taxon>Bacteria</taxon>
        <taxon>Pseudomonadati</taxon>
        <taxon>Pseudomonadota</taxon>
        <taxon>Gammaproteobacteria</taxon>
        <taxon>Cellvibrionales</taxon>
        <taxon>Cellvibrionaceae</taxon>
        <taxon>Simiduia</taxon>
    </lineage>
</organism>
<dbReference type="eggNOG" id="ENOG502ZA6M">
    <property type="taxonomic scope" value="Bacteria"/>
</dbReference>
<proteinExistence type="predicted"/>
<dbReference type="InterPro" id="IPR009339">
    <property type="entry name" value="DUF998"/>
</dbReference>
<keyword evidence="1" id="KW-0812">Transmembrane</keyword>
<evidence type="ECO:0000313" key="2">
    <source>
        <dbReference type="EMBL" id="AFV00323.1"/>
    </source>
</evidence>
<keyword evidence="1" id="KW-1133">Transmembrane helix</keyword>
<dbReference type="HOGENOM" id="CLU_111127_0_0_6"/>
<keyword evidence="1" id="KW-0472">Membrane</keyword>
<feature type="transmembrane region" description="Helical" evidence="1">
    <location>
        <begin position="114"/>
        <end position="139"/>
    </location>
</feature>
<dbReference type="AlphaFoldDB" id="K4L2B2"/>
<dbReference type="OrthoDB" id="679392at2"/>
<evidence type="ECO:0008006" key="4">
    <source>
        <dbReference type="Google" id="ProtNLM"/>
    </source>
</evidence>
<dbReference type="RefSeq" id="WP_015048475.1">
    <property type="nucleotide sequence ID" value="NC_018868.3"/>
</dbReference>
<gene>
    <name evidence="2" type="ordered locus">M5M_15950</name>
</gene>
<keyword evidence="3" id="KW-1185">Reference proteome</keyword>
<name>K4L2B2_SIMAS</name>
<dbReference type="Pfam" id="PF06197">
    <property type="entry name" value="DUF998"/>
    <property type="match status" value="1"/>
</dbReference>
<sequence>METILALSGLIACIWLCIGIVIAARFYPGYSHLKQFCSELGADGSPTQRLSPIINNYPLGALFIAFGCYVLGSQPAYPSWIIIGAMIIVHGVGTWIAGYFPMDSDPYIKHPTRIGTVHATAGAVMLMSLLIAPLAAMFSDTVPLWFRWISALSVIGCITFTVTLASAYQNKTKPGLHQRISYGFQLAWLALLSLELAV</sequence>
<feature type="transmembrane region" description="Helical" evidence="1">
    <location>
        <begin position="54"/>
        <end position="72"/>
    </location>
</feature>
<reference evidence="2 3" key="1">
    <citation type="journal article" date="2013" name="Genome Announc.">
        <title>Complete genome sequence of Simiduia agarivorans SA1(T), a marine bacterium able to degrade a variety of polysaccharides.</title>
        <authorList>
            <person name="Lin S.Y."/>
            <person name="Shieh W.Y."/>
            <person name="Chen J.S."/>
            <person name="Tang S.L."/>
        </authorList>
    </citation>
    <scope>NUCLEOTIDE SEQUENCE [LARGE SCALE GENOMIC DNA]</scope>
    <source>
        <strain evidence="3">DSM 21679 / JCM 13881 / BCRC 17597 / SA1</strain>
    </source>
</reference>
<dbReference type="STRING" id="1117647.M5M_15950"/>
<dbReference type="Proteomes" id="UP000000466">
    <property type="component" value="Chromosome"/>
</dbReference>
<feature type="transmembrane region" description="Helical" evidence="1">
    <location>
        <begin position="6"/>
        <end position="27"/>
    </location>
</feature>
<feature type="transmembrane region" description="Helical" evidence="1">
    <location>
        <begin position="145"/>
        <end position="168"/>
    </location>
</feature>
<evidence type="ECO:0000256" key="1">
    <source>
        <dbReference type="SAM" id="Phobius"/>
    </source>
</evidence>
<feature type="transmembrane region" description="Helical" evidence="1">
    <location>
        <begin position="78"/>
        <end position="102"/>
    </location>
</feature>
<evidence type="ECO:0000313" key="3">
    <source>
        <dbReference type="Proteomes" id="UP000000466"/>
    </source>
</evidence>
<accession>K4L2B2</accession>